<dbReference type="CDD" id="cd05008">
    <property type="entry name" value="SIS_GlmS_GlmD_1"/>
    <property type="match status" value="1"/>
</dbReference>
<dbReference type="Pfam" id="PF13522">
    <property type="entry name" value="GATase_6"/>
    <property type="match status" value="1"/>
</dbReference>
<dbReference type="EC" id="2.6.1.16" evidence="3 10"/>
<evidence type="ECO:0000259" key="11">
    <source>
        <dbReference type="PROSITE" id="PS51278"/>
    </source>
</evidence>
<evidence type="ECO:0000256" key="1">
    <source>
        <dbReference type="ARBA" id="ARBA00001031"/>
    </source>
</evidence>
<reference evidence="13 14" key="1">
    <citation type="submission" date="2017-02" db="EMBL/GenBank/DDBJ databases">
        <title>Genome sequence of the nitrite-oxidizing bacterium Nitrobacter vulgaris strain Ab1.</title>
        <authorList>
            <person name="Mellbye B.L."/>
            <person name="Davis E.W."/>
            <person name="Spieck E."/>
            <person name="Chang J.H."/>
            <person name="Bottomley P.J."/>
            <person name="Sayavedra-Soto L.A."/>
        </authorList>
    </citation>
    <scope>NUCLEOTIDE SEQUENCE [LARGE SCALE GENOMIC DNA]</scope>
    <source>
        <strain evidence="13 14">Ab1</strain>
    </source>
</reference>
<dbReference type="HAMAP" id="MF_00164">
    <property type="entry name" value="GlmS"/>
    <property type="match status" value="1"/>
</dbReference>
<dbReference type="GO" id="GO:0006487">
    <property type="term" value="P:protein N-linked glycosylation"/>
    <property type="evidence" value="ECO:0007669"/>
    <property type="project" value="TreeGrafter"/>
</dbReference>
<dbReference type="GO" id="GO:0005829">
    <property type="term" value="C:cytosol"/>
    <property type="evidence" value="ECO:0007669"/>
    <property type="project" value="TreeGrafter"/>
</dbReference>
<dbReference type="CDD" id="cd00714">
    <property type="entry name" value="GFAT"/>
    <property type="match status" value="1"/>
</dbReference>
<evidence type="ECO:0000313" key="14">
    <source>
        <dbReference type="Proteomes" id="UP000189940"/>
    </source>
</evidence>
<keyword evidence="7 10" id="KW-0808">Transferase</keyword>
<evidence type="ECO:0000256" key="3">
    <source>
        <dbReference type="ARBA" id="ARBA00012916"/>
    </source>
</evidence>
<comment type="subcellular location">
    <subcellularLocation>
        <location evidence="2 10">Cytoplasm</location>
    </subcellularLocation>
</comment>
<comment type="subunit">
    <text evidence="10">Homodimer.</text>
</comment>
<dbReference type="InterPro" id="IPR035490">
    <property type="entry name" value="GlmS/FrlB_SIS"/>
</dbReference>
<feature type="initiator methionine" description="Removed" evidence="10">
    <location>
        <position position="1"/>
    </location>
</feature>
<dbReference type="PROSITE" id="PS51464">
    <property type="entry name" value="SIS"/>
    <property type="match status" value="2"/>
</dbReference>
<keyword evidence="9" id="KW-0315">Glutamine amidotransferase</keyword>
<dbReference type="NCBIfam" id="TIGR01135">
    <property type="entry name" value="glmS"/>
    <property type="match status" value="1"/>
</dbReference>
<accession>A0A1V4I094</accession>
<dbReference type="STRING" id="29421.B2M20_08135"/>
<dbReference type="EMBL" id="MWPQ01000036">
    <property type="protein sequence ID" value="OPH83242.1"/>
    <property type="molecule type" value="Genomic_DNA"/>
</dbReference>
<keyword evidence="8" id="KW-0677">Repeat</keyword>
<evidence type="ECO:0000313" key="13">
    <source>
        <dbReference type="EMBL" id="OPH83242.1"/>
    </source>
</evidence>
<evidence type="ECO:0000256" key="2">
    <source>
        <dbReference type="ARBA" id="ARBA00004496"/>
    </source>
</evidence>
<dbReference type="PANTHER" id="PTHR10937">
    <property type="entry name" value="GLUCOSAMINE--FRUCTOSE-6-PHOSPHATE AMINOTRANSFERASE, ISOMERIZING"/>
    <property type="match status" value="1"/>
</dbReference>
<feature type="domain" description="Glutamine amidotransferase type-2" evidence="11">
    <location>
        <begin position="2"/>
        <end position="217"/>
    </location>
</feature>
<dbReference type="OrthoDB" id="9761808at2"/>
<evidence type="ECO:0000256" key="8">
    <source>
        <dbReference type="ARBA" id="ARBA00022737"/>
    </source>
</evidence>
<dbReference type="InterPro" id="IPR046348">
    <property type="entry name" value="SIS_dom_sf"/>
</dbReference>
<dbReference type="FunFam" id="3.40.50.10490:FF:000001">
    <property type="entry name" value="Glutamine--fructose-6-phosphate aminotransferase [isomerizing]"/>
    <property type="match status" value="1"/>
</dbReference>
<dbReference type="InterPro" id="IPR029055">
    <property type="entry name" value="Ntn_hydrolases_N"/>
</dbReference>
<comment type="catalytic activity">
    <reaction evidence="1 10">
        <text>D-fructose 6-phosphate + L-glutamine = D-glucosamine 6-phosphate + L-glutamate</text>
        <dbReference type="Rhea" id="RHEA:13237"/>
        <dbReference type="ChEBI" id="CHEBI:29985"/>
        <dbReference type="ChEBI" id="CHEBI:58359"/>
        <dbReference type="ChEBI" id="CHEBI:58725"/>
        <dbReference type="ChEBI" id="CHEBI:61527"/>
        <dbReference type="EC" id="2.6.1.16"/>
    </reaction>
</comment>
<dbReference type="InterPro" id="IPR047084">
    <property type="entry name" value="GFAT_N"/>
</dbReference>
<dbReference type="InterPro" id="IPR001347">
    <property type="entry name" value="SIS_dom"/>
</dbReference>
<protein>
    <recommendedName>
        <fullName evidence="4 10">Glutamine--fructose-6-phosphate aminotransferase [isomerizing]</fullName>
        <ecNumber evidence="3 10">2.6.1.16</ecNumber>
    </recommendedName>
    <alternativeName>
        <fullName evidence="10">D-fructose-6-phosphate amidotransferase</fullName>
    </alternativeName>
    <alternativeName>
        <fullName evidence="10">GFAT</fullName>
    </alternativeName>
    <alternativeName>
        <fullName evidence="10">Glucosamine-6-phosphate synthase</fullName>
    </alternativeName>
    <alternativeName>
        <fullName evidence="10">Hexosephosphate aminotransferase</fullName>
    </alternativeName>
    <alternativeName>
        <fullName evidence="10">L-glutamine--D-fructose-6-phosphate amidotransferase</fullName>
    </alternativeName>
</protein>
<gene>
    <name evidence="10" type="primary">glmS</name>
    <name evidence="13" type="ORF">B2M20_08135</name>
</gene>
<dbReference type="GO" id="GO:0097367">
    <property type="term" value="F:carbohydrate derivative binding"/>
    <property type="evidence" value="ECO:0007669"/>
    <property type="project" value="InterPro"/>
</dbReference>
<dbReference type="GO" id="GO:0006047">
    <property type="term" value="P:UDP-N-acetylglucosamine metabolic process"/>
    <property type="evidence" value="ECO:0007669"/>
    <property type="project" value="TreeGrafter"/>
</dbReference>
<dbReference type="Pfam" id="PF01380">
    <property type="entry name" value="SIS"/>
    <property type="match status" value="2"/>
</dbReference>
<dbReference type="InterPro" id="IPR017932">
    <property type="entry name" value="GATase_2_dom"/>
</dbReference>
<dbReference type="FunFam" id="3.40.50.10490:FF:000057">
    <property type="entry name" value="Glutamine--fructose-6-phosphate aminotransferase [isomerizing]"/>
    <property type="match status" value="1"/>
</dbReference>
<keyword evidence="5 10" id="KW-0963">Cytoplasm</keyword>
<evidence type="ECO:0000256" key="5">
    <source>
        <dbReference type="ARBA" id="ARBA00022490"/>
    </source>
</evidence>
<dbReference type="InterPro" id="IPR005855">
    <property type="entry name" value="GFAT"/>
</dbReference>
<evidence type="ECO:0000256" key="9">
    <source>
        <dbReference type="ARBA" id="ARBA00022962"/>
    </source>
</evidence>
<dbReference type="FunFam" id="3.60.20.10:FF:000006">
    <property type="entry name" value="Glutamine--fructose-6-phosphate aminotransferase [isomerizing]"/>
    <property type="match status" value="1"/>
</dbReference>
<dbReference type="PANTHER" id="PTHR10937:SF0">
    <property type="entry name" value="GLUTAMINE--FRUCTOSE-6-PHOSPHATE TRANSAMINASE (ISOMERIZING)"/>
    <property type="match status" value="1"/>
</dbReference>
<evidence type="ECO:0000256" key="7">
    <source>
        <dbReference type="ARBA" id="ARBA00022679"/>
    </source>
</evidence>
<name>A0A1V4I094_NITVU</name>
<evidence type="ECO:0000256" key="4">
    <source>
        <dbReference type="ARBA" id="ARBA00016090"/>
    </source>
</evidence>
<comment type="caution">
    <text evidence="13">The sequence shown here is derived from an EMBL/GenBank/DDBJ whole genome shotgun (WGS) entry which is preliminary data.</text>
</comment>
<dbReference type="GO" id="GO:0006002">
    <property type="term" value="P:fructose 6-phosphate metabolic process"/>
    <property type="evidence" value="ECO:0007669"/>
    <property type="project" value="TreeGrafter"/>
</dbReference>
<dbReference type="SUPFAM" id="SSF53697">
    <property type="entry name" value="SIS domain"/>
    <property type="match status" value="1"/>
</dbReference>
<dbReference type="AlphaFoldDB" id="A0A1V4I094"/>
<keyword evidence="6 10" id="KW-0032">Aminotransferase</keyword>
<feature type="domain" description="SIS" evidence="12">
    <location>
        <begin position="284"/>
        <end position="423"/>
    </location>
</feature>
<dbReference type="SUPFAM" id="SSF56235">
    <property type="entry name" value="N-terminal nucleophile aminohydrolases (Ntn hydrolases)"/>
    <property type="match status" value="1"/>
</dbReference>
<organism evidence="13 14">
    <name type="scientific">Nitrobacter vulgaris</name>
    <dbReference type="NCBI Taxonomy" id="29421"/>
    <lineage>
        <taxon>Bacteria</taxon>
        <taxon>Pseudomonadati</taxon>
        <taxon>Pseudomonadota</taxon>
        <taxon>Alphaproteobacteria</taxon>
        <taxon>Hyphomicrobiales</taxon>
        <taxon>Nitrobacteraceae</taxon>
        <taxon>Nitrobacter</taxon>
    </lineage>
</organism>
<dbReference type="NCBIfam" id="NF001484">
    <property type="entry name" value="PRK00331.1"/>
    <property type="match status" value="1"/>
</dbReference>
<evidence type="ECO:0000256" key="6">
    <source>
        <dbReference type="ARBA" id="ARBA00022576"/>
    </source>
</evidence>
<dbReference type="RefSeq" id="WP_079446551.1">
    <property type="nucleotide sequence ID" value="NZ_MWPQ01000036.1"/>
</dbReference>
<feature type="domain" description="SIS" evidence="12">
    <location>
        <begin position="456"/>
        <end position="598"/>
    </location>
</feature>
<dbReference type="Proteomes" id="UP000189940">
    <property type="component" value="Unassembled WGS sequence"/>
</dbReference>
<dbReference type="PROSITE" id="PS51278">
    <property type="entry name" value="GATASE_TYPE_2"/>
    <property type="match status" value="1"/>
</dbReference>
<comment type="function">
    <text evidence="10">Catalyzes the first step in hexosamine metabolism, converting fructose-6P into glucosamine-6P using glutamine as a nitrogen source.</text>
</comment>
<evidence type="ECO:0000256" key="10">
    <source>
        <dbReference type="HAMAP-Rule" id="MF_00164"/>
    </source>
</evidence>
<dbReference type="Gene3D" id="3.60.20.10">
    <property type="entry name" value="Glutamine Phosphoribosylpyrophosphate, subunit 1, domain 1"/>
    <property type="match status" value="1"/>
</dbReference>
<proteinExistence type="inferred from homology"/>
<keyword evidence="14" id="KW-1185">Reference proteome</keyword>
<feature type="active site" description="For Fru-6P isomerization activity" evidence="10">
    <location>
        <position position="603"/>
    </location>
</feature>
<dbReference type="Gene3D" id="3.40.50.10490">
    <property type="entry name" value="Glucose-6-phosphate isomerase like protein, domain 1"/>
    <property type="match status" value="2"/>
</dbReference>
<feature type="active site" description="Nucleophile; for GATase activity" evidence="10">
    <location>
        <position position="2"/>
    </location>
</feature>
<evidence type="ECO:0000259" key="12">
    <source>
        <dbReference type="PROSITE" id="PS51464"/>
    </source>
</evidence>
<dbReference type="CDD" id="cd05009">
    <property type="entry name" value="SIS_GlmS_GlmD_2"/>
    <property type="match status" value="1"/>
</dbReference>
<dbReference type="InterPro" id="IPR035466">
    <property type="entry name" value="GlmS/AgaS_SIS"/>
</dbReference>
<sequence>MCGIVGILGRGPVADQLVDSLRRLEYRGYDSAGIATLEGAHLARRRAEGKLRNLAGRLLTEPLIGQVGIGHTRWATHGRPTENNAHPHATERVAVVHNGIIENFRELREKLQKKGAVFETETDTEAVLHLVDGYLAAGVNPVEAVKATLSQLRGAFALGFIFAANDDILIGARNGPPLAIGYGDGEMYLGSDSIALGPLTDSICYLEDGDWAVLTHNGATVYDHRNTIVQREVVKHSASTSLVDKANYRHFMAKEIHEQPEVVGHTLARYIDMATERVSLPVDLPFDFREIKRVSIIACGTANYAGYIGKYWLERLARLPVEIDIASEFRYREAPLGEGDLAIFISQSGETADTLAALRYAKQHGLHTLSIVNVTTSTIARESETMLQTLAGPEIGVASTKAFTCQLMVLATLAIAAGKARGELSEEDESRLVHGLIEIPRLMSEALATEPQIDKLAREIAKSRDVLYLGRGTSYPLALEGALKLKEISYIHAEGYAAGELKHGPIALIDENMPVVVIAPYDRVFEKTVSNMQEVAARGGNIILMTDAKGAAEATIESLVTIILPDMAATFVALVYAIPMQLLAYHTAVVMGTDVDQPRNLAKSVTVE</sequence>
<dbReference type="GO" id="GO:0004360">
    <property type="term" value="F:glutamine-fructose-6-phosphate transaminase (isomerizing) activity"/>
    <property type="evidence" value="ECO:0007669"/>
    <property type="project" value="UniProtKB-UniRule"/>
</dbReference>
<dbReference type="GO" id="GO:0005975">
    <property type="term" value="P:carbohydrate metabolic process"/>
    <property type="evidence" value="ECO:0007669"/>
    <property type="project" value="UniProtKB-UniRule"/>
</dbReference>